<evidence type="ECO:0000256" key="2">
    <source>
        <dbReference type="SAM" id="MobiDB-lite"/>
    </source>
</evidence>
<dbReference type="CDD" id="cd02440">
    <property type="entry name" value="AdoMet_MTases"/>
    <property type="match status" value="1"/>
</dbReference>
<feature type="compositionally biased region" description="Basic and acidic residues" evidence="2">
    <location>
        <begin position="342"/>
        <end position="354"/>
    </location>
</feature>
<gene>
    <name evidence="3" type="primary">PCMTD1</name>
    <name evidence="3" type="ORF">GWK47_051936</name>
</gene>
<dbReference type="EMBL" id="JACEEZ010015644">
    <property type="protein sequence ID" value="KAG0718710.1"/>
    <property type="molecule type" value="Genomic_DNA"/>
</dbReference>
<dbReference type="Proteomes" id="UP000770661">
    <property type="component" value="Unassembled WGS sequence"/>
</dbReference>
<dbReference type="Gene3D" id="3.40.50.150">
    <property type="entry name" value="Vaccinia Virus protein VP39"/>
    <property type="match status" value="1"/>
</dbReference>
<feature type="compositionally biased region" description="Basic and acidic residues" evidence="2">
    <location>
        <begin position="399"/>
        <end position="417"/>
    </location>
</feature>
<dbReference type="PANTHER" id="PTHR11579:SF9">
    <property type="entry name" value="PROTEIN-L-ISOASPARTATE O-METHYLTRANSFERASE"/>
    <property type="match status" value="1"/>
</dbReference>
<feature type="region of interest" description="Disordered" evidence="2">
    <location>
        <begin position="267"/>
        <end position="286"/>
    </location>
</feature>
<feature type="region of interest" description="Disordered" evidence="2">
    <location>
        <begin position="548"/>
        <end position="583"/>
    </location>
</feature>
<feature type="compositionally biased region" description="Acidic residues" evidence="2">
    <location>
        <begin position="495"/>
        <end position="513"/>
    </location>
</feature>
<accession>A0A8J5CRQ4</accession>
<dbReference type="AlphaFoldDB" id="A0A8J5CRQ4"/>
<evidence type="ECO:0000313" key="3">
    <source>
        <dbReference type="EMBL" id="KAG0718710.1"/>
    </source>
</evidence>
<dbReference type="InterPro" id="IPR000682">
    <property type="entry name" value="PCMT"/>
</dbReference>
<dbReference type="PANTHER" id="PTHR11579">
    <property type="entry name" value="PROTEIN-L-ISOASPARTATE O-METHYLTRANSFERASE"/>
    <property type="match status" value="1"/>
</dbReference>
<comment type="caution">
    <text evidence="3">The sequence shown here is derived from an EMBL/GenBank/DDBJ whole genome shotgun (WGS) entry which is preliminary data.</text>
</comment>
<feature type="compositionally biased region" description="Basic and acidic residues" evidence="2">
    <location>
        <begin position="548"/>
        <end position="566"/>
    </location>
</feature>
<protein>
    <submittedName>
        <fullName evidence="3">Protein-L-isoaspartate O-methyltransferase domain-containing protein 1</fullName>
    </submittedName>
</protein>
<dbReference type="InterPro" id="IPR029063">
    <property type="entry name" value="SAM-dependent_MTases_sf"/>
</dbReference>
<evidence type="ECO:0000313" key="4">
    <source>
        <dbReference type="Proteomes" id="UP000770661"/>
    </source>
</evidence>
<feature type="region of interest" description="Disordered" evidence="2">
    <location>
        <begin position="342"/>
        <end position="522"/>
    </location>
</feature>
<sequence length="617" mass="68358">MGGAVSAGVDNDDLVDNLKGANYITTPLLERVFRAVDRGDYFTAENREQAYRDNAWKKGNLHLSAPCIYAKVMEGLQLADGHSFLNLGSGTGYLSTMAGLIVGPSGVNHGVELHADVLKYSSDRLEGFKKNSPAIDAFTFCDPQFVQGNCLCLPPDVRVYDRVYCGASCPESREQYMKSLIKPGGVLVMPINDQLVKMTRHGPDAWETESLLPVSFSSLVMPDANHPPATITLPCVNFLSDLQDLCRQQIRAILRINIDLERPDLSTAANKPVGKHPRQRERRNIQRFVGPYVTIPFYEAEDDEDSRMLSDDEDGNDTPFEQRHTAHQISAFIELARDLAGHRRREREERRNQGEEDSDEDELEEENEDEEEEEDDDDDEEDEEEHNTSKSKKICSASHLEETHDTSKETKATTEKLDGDEDVDMGPGSSSQTSSASLVLPSAASSASCSTVPHSDPIPVLAATPATPSKASKKREKFDSGVGDEIENGKGPSSEESDLGDEPDIDMDVDDSSDSAYSDNFPAPRLMNYLLDPDDPNCPCGKNCSEAFKEKKSGKQEQKVDEAEGKEQEEDGEAKEEAGACKNESATEIYSTYMREKIKLLPLPLALKLYLNYHREL</sequence>
<dbReference type="GO" id="GO:0005737">
    <property type="term" value="C:cytoplasm"/>
    <property type="evidence" value="ECO:0007669"/>
    <property type="project" value="TreeGrafter"/>
</dbReference>
<dbReference type="SUPFAM" id="SSF53335">
    <property type="entry name" value="S-adenosyl-L-methionine-dependent methyltransferases"/>
    <property type="match status" value="1"/>
</dbReference>
<proteinExistence type="inferred from homology"/>
<feature type="compositionally biased region" description="Acidic residues" evidence="2">
    <location>
        <begin position="355"/>
        <end position="385"/>
    </location>
</feature>
<organism evidence="3 4">
    <name type="scientific">Chionoecetes opilio</name>
    <name type="common">Atlantic snow crab</name>
    <name type="synonym">Cancer opilio</name>
    <dbReference type="NCBI Taxonomy" id="41210"/>
    <lineage>
        <taxon>Eukaryota</taxon>
        <taxon>Metazoa</taxon>
        <taxon>Ecdysozoa</taxon>
        <taxon>Arthropoda</taxon>
        <taxon>Crustacea</taxon>
        <taxon>Multicrustacea</taxon>
        <taxon>Malacostraca</taxon>
        <taxon>Eumalacostraca</taxon>
        <taxon>Eucarida</taxon>
        <taxon>Decapoda</taxon>
        <taxon>Pleocyemata</taxon>
        <taxon>Brachyura</taxon>
        <taxon>Eubrachyura</taxon>
        <taxon>Majoidea</taxon>
        <taxon>Majidae</taxon>
        <taxon>Chionoecetes</taxon>
    </lineage>
</organism>
<evidence type="ECO:0000256" key="1">
    <source>
        <dbReference type="ARBA" id="ARBA00005369"/>
    </source>
</evidence>
<feature type="compositionally biased region" description="Low complexity" evidence="2">
    <location>
        <begin position="429"/>
        <end position="453"/>
    </location>
</feature>
<comment type="similarity">
    <text evidence="1">Belongs to the methyltransferase superfamily. L-isoaspartyl/D-aspartyl protein methyltransferase family.</text>
</comment>
<dbReference type="GO" id="GO:0004719">
    <property type="term" value="F:protein-L-isoaspartate (D-aspartate) O-methyltransferase activity"/>
    <property type="evidence" value="ECO:0007669"/>
    <property type="project" value="InterPro"/>
</dbReference>
<dbReference type="OrthoDB" id="10257972at2759"/>
<dbReference type="Pfam" id="PF01135">
    <property type="entry name" value="PCMT"/>
    <property type="match status" value="1"/>
</dbReference>
<name>A0A8J5CRQ4_CHIOP</name>
<keyword evidence="4" id="KW-1185">Reference proteome</keyword>
<reference evidence="3" key="1">
    <citation type="submission" date="2020-07" db="EMBL/GenBank/DDBJ databases">
        <title>The High-quality genome of the commercially important snow crab, Chionoecetes opilio.</title>
        <authorList>
            <person name="Jeong J.-H."/>
            <person name="Ryu S."/>
        </authorList>
    </citation>
    <scope>NUCLEOTIDE SEQUENCE</scope>
    <source>
        <strain evidence="3">MADBK_172401_WGS</strain>
        <tissue evidence="3">Digestive gland</tissue>
    </source>
</reference>